<gene>
    <name evidence="2" type="ORF">EHQ58_02250</name>
</gene>
<dbReference type="InterPro" id="IPR016181">
    <property type="entry name" value="Acyl_CoA_acyltransferase"/>
</dbReference>
<dbReference type="PANTHER" id="PTHR43072">
    <property type="entry name" value="N-ACETYLTRANSFERASE"/>
    <property type="match status" value="1"/>
</dbReference>
<organism evidence="2 3">
    <name type="scientific">Leptospira ognonensis</name>
    <dbReference type="NCBI Taxonomy" id="2484945"/>
    <lineage>
        <taxon>Bacteria</taxon>
        <taxon>Pseudomonadati</taxon>
        <taxon>Spirochaetota</taxon>
        <taxon>Spirochaetia</taxon>
        <taxon>Leptospirales</taxon>
        <taxon>Leptospiraceae</taxon>
        <taxon>Leptospira</taxon>
    </lineage>
</organism>
<accession>A0A4R9KAB7</accession>
<dbReference type="InterPro" id="IPR000182">
    <property type="entry name" value="GNAT_dom"/>
</dbReference>
<dbReference type="AlphaFoldDB" id="A0A4R9KAB7"/>
<dbReference type="Proteomes" id="UP000297693">
    <property type="component" value="Unassembled WGS sequence"/>
</dbReference>
<dbReference type="PANTHER" id="PTHR43072:SF61">
    <property type="entry name" value="ACETYLTRANSFERASE-RELATED"/>
    <property type="match status" value="1"/>
</dbReference>
<evidence type="ECO:0000259" key="1">
    <source>
        <dbReference type="PROSITE" id="PS51186"/>
    </source>
</evidence>
<evidence type="ECO:0000313" key="3">
    <source>
        <dbReference type="Proteomes" id="UP000297693"/>
    </source>
</evidence>
<keyword evidence="2" id="KW-0808">Transferase</keyword>
<comment type="caution">
    <text evidence="2">The sequence shown here is derived from an EMBL/GenBank/DDBJ whole genome shotgun (WGS) entry which is preliminary data.</text>
</comment>
<protein>
    <submittedName>
        <fullName evidence="2">GNAT family N-acetyltransferase</fullName>
    </submittedName>
</protein>
<sequence>MHIEQAGVDKLDAMVDLFNEYRIFYGKTSDLDGCRSFLFDRIVNRQSIIFLAKTIDHSYIGFTQLYPIFSSVSMQRTLILNDLYVKENARRKGVAEKLMQTVIGYGKATGNKGLQLETAKENATAQALYQKFGFQIEDTYLSMHLTF</sequence>
<dbReference type="SUPFAM" id="SSF55729">
    <property type="entry name" value="Acyl-CoA N-acyltransferases (Nat)"/>
    <property type="match status" value="1"/>
</dbReference>
<reference evidence="2" key="1">
    <citation type="journal article" date="2019" name="PLoS Negl. Trop. Dis.">
        <title>Revisiting the worldwide diversity of Leptospira species in the environment.</title>
        <authorList>
            <person name="Vincent A.T."/>
            <person name="Schiettekatte O."/>
            <person name="Bourhy P."/>
            <person name="Veyrier F.J."/>
            <person name="Picardeau M."/>
        </authorList>
    </citation>
    <scope>NUCLEOTIDE SEQUENCE [LARGE SCALE GENOMIC DNA]</scope>
    <source>
        <strain evidence="2">201702476</strain>
    </source>
</reference>
<dbReference type="Gene3D" id="3.40.630.30">
    <property type="match status" value="1"/>
</dbReference>
<keyword evidence="3" id="KW-1185">Reference proteome</keyword>
<feature type="domain" description="N-acetyltransferase" evidence="1">
    <location>
        <begin position="1"/>
        <end position="147"/>
    </location>
</feature>
<dbReference type="Pfam" id="PF00583">
    <property type="entry name" value="Acetyltransf_1"/>
    <property type="match status" value="1"/>
</dbReference>
<dbReference type="GO" id="GO:0016747">
    <property type="term" value="F:acyltransferase activity, transferring groups other than amino-acyl groups"/>
    <property type="evidence" value="ECO:0007669"/>
    <property type="project" value="InterPro"/>
</dbReference>
<dbReference type="OrthoDB" id="9792929at2"/>
<proteinExistence type="predicted"/>
<name>A0A4R9KAB7_9LEPT</name>
<evidence type="ECO:0000313" key="2">
    <source>
        <dbReference type="EMBL" id="TGL62754.1"/>
    </source>
</evidence>
<dbReference type="PROSITE" id="PS51186">
    <property type="entry name" value="GNAT"/>
    <property type="match status" value="1"/>
</dbReference>
<dbReference type="EMBL" id="RQGD01000009">
    <property type="protein sequence ID" value="TGL62754.1"/>
    <property type="molecule type" value="Genomic_DNA"/>
</dbReference>
<dbReference type="CDD" id="cd04301">
    <property type="entry name" value="NAT_SF"/>
    <property type="match status" value="1"/>
</dbReference>